<dbReference type="GO" id="GO:0005737">
    <property type="term" value="C:cytoplasm"/>
    <property type="evidence" value="ECO:0007669"/>
    <property type="project" value="TreeGrafter"/>
</dbReference>
<dbReference type="PROSITE" id="PS50203">
    <property type="entry name" value="CALPAIN_CAT"/>
    <property type="match status" value="1"/>
</dbReference>
<evidence type="ECO:0000256" key="5">
    <source>
        <dbReference type="PIRSR" id="PIRSR622684-1"/>
    </source>
</evidence>
<dbReference type="InterPro" id="IPR022684">
    <property type="entry name" value="Calpain_cysteine_protease"/>
</dbReference>
<evidence type="ECO:0000256" key="4">
    <source>
        <dbReference type="ARBA" id="ARBA00022807"/>
    </source>
</evidence>
<dbReference type="Proteomes" id="UP001148018">
    <property type="component" value="Unassembled WGS sequence"/>
</dbReference>
<dbReference type="GO" id="GO:0006508">
    <property type="term" value="P:proteolysis"/>
    <property type="evidence" value="ECO:0007669"/>
    <property type="project" value="UniProtKB-KW"/>
</dbReference>
<gene>
    <name evidence="8" type="ORF">NHX12_009260</name>
</gene>
<organism evidence="8 9">
    <name type="scientific">Muraenolepis orangiensis</name>
    <name type="common">Patagonian moray cod</name>
    <dbReference type="NCBI Taxonomy" id="630683"/>
    <lineage>
        <taxon>Eukaryota</taxon>
        <taxon>Metazoa</taxon>
        <taxon>Chordata</taxon>
        <taxon>Craniata</taxon>
        <taxon>Vertebrata</taxon>
        <taxon>Euteleostomi</taxon>
        <taxon>Actinopterygii</taxon>
        <taxon>Neopterygii</taxon>
        <taxon>Teleostei</taxon>
        <taxon>Neoteleostei</taxon>
        <taxon>Acanthomorphata</taxon>
        <taxon>Zeiogadaria</taxon>
        <taxon>Gadariae</taxon>
        <taxon>Gadiformes</taxon>
        <taxon>Muraenolepidoidei</taxon>
        <taxon>Muraenolepididae</taxon>
        <taxon>Muraenolepis</taxon>
    </lineage>
</organism>
<dbReference type="GO" id="GO:0004198">
    <property type="term" value="F:calcium-dependent cysteine-type endopeptidase activity"/>
    <property type="evidence" value="ECO:0007669"/>
    <property type="project" value="InterPro"/>
</dbReference>
<dbReference type="CDD" id="cd00044">
    <property type="entry name" value="CysPc"/>
    <property type="match status" value="1"/>
</dbReference>
<keyword evidence="4" id="KW-0788">Thiol protease</keyword>
<dbReference type="InterPro" id="IPR000169">
    <property type="entry name" value="Pept_cys_AS"/>
</dbReference>
<dbReference type="PANTHER" id="PTHR10183">
    <property type="entry name" value="CALPAIN"/>
    <property type="match status" value="1"/>
</dbReference>
<keyword evidence="9" id="KW-1185">Reference proteome</keyword>
<dbReference type="InterPro" id="IPR001300">
    <property type="entry name" value="Peptidase_C2_calpain_cat"/>
</dbReference>
<feature type="active site" evidence="5">
    <location>
        <position position="81"/>
    </location>
</feature>
<comment type="caution">
    <text evidence="8">The sequence shown here is derived from an EMBL/GenBank/DDBJ whole genome shotgun (WGS) entry which is preliminary data.</text>
</comment>
<evidence type="ECO:0000259" key="7">
    <source>
        <dbReference type="PROSITE" id="PS50203"/>
    </source>
</evidence>
<keyword evidence="2" id="KW-0645">Protease</keyword>
<dbReference type="Pfam" id="PF00648">
    <property type="entry name" value="Peptidase_C2"/>
    <property type="match status" value="1"/>
</dbReference>
<comment type="similarity">
    <text evidence="1">Belongs to the peptidase C2 family.</text>
</comment>
<evidence type="ECO:0000256" key="2">
    <source>
        <dbReference type="ARBA" id="ARBA00022670"/>
    </source>
</evidence>
<dbReference type="PROSITE" id="PS00139">
    <property type="entry name" value="THIOL_PROTEASE_CYS"/>
    <property type="match status" value="1"/>
</dbReference>
<reference evidence="8" key="1">
    <citation type="submission" date="2022-07" db="EMBL/GenBank/DDBJ databases">
        <title>Chromosome-level genome of Muraenolepis orangiensis.</title>
        <authorList>
            <person name="Kim J."/>
        </authorList>
    </citation>
    <scope>NUCLEOTIDE SEQUENCE</scope>
    <source>
        <strain evidence="8">KU_S4_2022</strain>
        <tissue evidence="8">Muscle</tissue>
    </source>
</reference>
<dbReference type="PRINTS" id="PR00704">
    <property type="entry name" value="CALPAIN"/>
</dbReference>
<evidence type="ECO:0000313" key="9">
    <source>
        <dbReference type="Proteomes" id="UP001148018"/>
    </source>
</evidence>
<accession>A0A9Q0DMZ6</accession>
<keyword evidence="3" id="KW-0378">Hydrolase</keyword>
<dbReference type="OrthoDB" id="424753at2759"/>
<comment type="caution">
    <text evidence="6">Lacks conserved residue(s) required for the propagation of feature annotation.</text>
</comment>
<evidence type="ECO:0000256" key="1">
    <source>
        <dbReference type="ARBA" id="ARBA00007623"/>
    </source>
</evidence>
<sequence length="227" mass="26061">MFSSSTLYKNQNYDLLKRNCLKDRSLFEDPEFPTTDKSLYFKKAPAGRVEWKRPGEISDEPHLFVEGISAHDLHQGSVGNCWFVAACSCLALKPQLWKKVIPDSDDQEWDHKRPEKYAGIFHFQFWIFGEWLDVVVDDRLPTTNGELLYCHSKPNNEFWSALLEKAYAKLSGCYESLEGGNTADAVVDFSGAVAESINLETEAYYEDKEKEDHLFEDLLKLKAYGPQ</sequence>
<evidence type="ECO:0000313" key="8">
    <source>
        <dbReference type="EMBL" id="KAJ3591314.1"/>
    </source>
</evidence>
<evidence type="ECO:0000256" key="6">
    <source>
        <dbReference type="PROSITE-ProRule" id="PRU00239"/>
    </source>
</evidence>
<protein>
    <recommendedName>
        <fullName evidence="7">Calpain catalytic domain-containing protein</fullName>
    </recommendedName>
</protein>
<evidence type="ECO:0000256" key="3">
    <source>
        <dbReference type="ARBA" id="ARBA00022801"/>
    </source>
</evidence>
<dbReference type="InterPro" id="IPR038765">
    <property type="entry name" value="Papain-like_cys_pep_sf"/>
</dbReference>
<dbReference type="AlphaFoldDB" id="A0A9Q0DMZ6"/>
<dbReference type="SMART" id="SM00230">
    <property type="entry name" value="CysPc"/>
    <property type="match status" value="1"/>
</dbReference>
<dbReference type="EMBL" id="JANIIK010000114">
    <property type="protein sequence ID" value="KAJ3591314.1"/>
    <property type="molecule type" value="Genomic_DNA"/>
</dbReference>
<dbReference type="SUPFAM" id="SSF54001">
    <property type="entry name" value="Cysteine proteinases"/>
    <property type="match status" value="1"/>
</dbReference>
<name>A0A9Q0DMZ6_9TELE</name>
<dbReference type="PANTHER" id="PTHR10183:SF381">
    <property type="entry name" value="CALPAIN-6"/>
    <property type="match status" value="1"/>
</dbReference>
<proteinExistence type="inferred from homology"/>
<feature type="domain" description="Calpain catalytic" evidence="7">
    <location>
        <begin position="26"/>
        <end position="220"/>
    </location>
</feature>